<evidence type="ECO:0000313" key="12">
    <source>
        <dbReference type="EMBL" id="VFD52850.1"/>
    </source>
</evidence>
<evidence type="ECO:0000313" key="17">
    <source>
        <dbReference type="Proteomes" id="UP000411588"/>
    </source>
</evidence>
<dbReference type="EMBL" id="DAEQIJ010000004">
    <property type="protein sequence ID" value="HBH2619567.1"/>
    <property type="molecule type" value="Genomic_DNA"/>
</dbReference>
<reference evidence="10 14" key="1">
    <citation type="submission" date="2017-02" db="EMBL/GenBank/DDBJ databases">
        <authorList>
            <consortium name="Pathogen Informatics"/>
        </authorList>
    </citation>
    <scope>NUCLEOTIDE SEQUENCE [LARGE SCALE GENOMIC DNA]</scope>
    <source>
        <strain evidence="12 15">078GUE027</strain>
        <strain evidence="11">Clo34</strain>
        <strain evidence="17">clo34</strain>
        <strain evidence="13">Tl291</strain>
        <strain evidence="16">tl291</strain>
        <strain evidence="10 14">VRECD0157</strain>
    </source>
</reference>
<evidence type="ECO:0000313" key="15">
    <source>
        <dbReference type="Proteomes" id="UP000346772"/>
    </source>
</evidence>
<evidence type="ECO:0000313" key="13">
    <source>
        <dbReference type="EMBL" id="VHX93228.1"/>
    </source>
</evidence>
<keyword evidence="5 7" id="KW-1133">Transmembrane helix</keyword>
<evidence type="ECO:0000313" key="16">
    <source>
        <dbReference type="Proteomes" id="UP000372533"/>
    </source>
</evidence>
<evidence type="ECO:0000256" key="3">
    <source>
        <dbReference type="ARBA" id="ARBA00022475"/>
    </source>
</evidence>
<evidence type="ECO:0000313" key="14">
    <source>
        <dbReference type="Proteomes" id="UP000189137"/>
    </source>
</evidence>
<dbReference type="Proteomes" id="UP000411588">
    <property type="component" value="Unassembled WGS sequence"/>
</dbReference>
<dbReference type="AlphaFoldDB" id="A0A160WDW9"/>
<dbReference type="PANTHER" id="PTHR43414:SF6">
    <property type="entry name" value="MULTIDRUG RESISTANCE PROTEIN MDTG"/>
    <property type="match status" value="1"/>
</dbReference>
<dbReference type="Proteomes" id="UP000189137">
    <property type="component" value="Unassembled WGS sequence"/>
</dbReference>
<dbReference type="Proteomes" id="UP000372533">
    <property type="component" value="Unassembled WGS sequence"/>
</dbReference>
<dbReference type="SUPFAM" id="SSF103473">
    <property type="entry name" value="MFS general substrate transporter"/>
    <property type="match status" value="1"/>
</dbReference>
<dbReference type="Proteomes" id="UP000878956">
    <property type="component" value="Unassembled WGS sequence"/>
</dbReference>
<gene>
    <name evidence="8" type="ORF">KRM00_002834</name>
    <name evidence="9" type="ORF">KRQ00_001307</name>
    <name evidence="13" type="ORF">SAMEA1402366_00261</name>
    <name evidence="11" type="ORF">SAMEA1402399_01279</name>
    <name evidence="12" type="ORF">SAMEA1710456_00296</name>
    <name evidence="10" type="ORF">SAMEA3375112_03829</name>
</gene>
<feature type="transmembrane region" description="Helical" evidence="7">
    <location>
        <begin position="44"/>
        <end position="62"/>
    </location>
</feature>
<dbReference type="Proteomes" id="UP000346772">
    <property type="component" value="Unassembled WGS sequence"/>
</dbReference>
<dbReference type="EMBL" id="FUPS01000017">
    <property type="protein sequence ID" value="SJT14760.1"/>
    <property type="molecule type" value="Genomic_DNA"/>
</dbReference>
<dbReference type="RefSeq" id="WP_003423835.1">
    <property type="nucleotide sequence ID" value="NZ_AP025558.1"/>
</dbReference>
<dbReference type="GO" id="GO:0005886">
    <property type="term" value="C:plasma membrane"/>
    <property type="evidence" value="ECO:0007669"/>
    <property type="project" value="UniProtKB-SubCell"/>
</dbReference>
<dbReference type="Gene3D" id="1.20.1250.20">
    <property type="entry name" value="MFS general substrate transporter like domains"/>
    <property type="match status" value="1"/>
</dbReference>
<dbReference type="EMBL" id="CAADAT010000001">
    <property type="protein sequence ID" value="VFD52850.1"/>
    <property type="molecule type" value="Genomic_DNA"/>
</dbReference>
<evidence type="ECO:0000313" key="8">
    <source>
        <dbReference type="EMBL" id="HBH1543308.1"/>
    </source>
</evidence>
<keyword evidence="4 7" id="KW-0812">Transmembrane</keyword>
<evidence type="ECO:0000313" key="9">
    <source>
        <dbReference type="EMBL" id="HBH2619567.1"/>
    </source>
</evidence>
<comment type="caution">
    <text evidence="10">The sequence shown here is derived from an EMBL/GenBank/DDBJ whole genome shotgun (WGS) entry which is preliminary data.</text>
</comment>
<evidence type="ECO:0000256" key="7">
    <source>
        <dbReference type="SAM" id="Phobius"/>
    </source>
</evidence>
<feature type="transmembrane region" description="Helical" evidence="7">
    <location>
        <begin position="7"/>
        <end position="32"/>
    </location>
</feature>
<dbReference type="Proteomes" id="UP000879542">
    <property type="component" value="Unassembled WGS sequence"/>
</dbReference>
<evidence type="ECO:0000256" key="6">
    <source>
        <dbReference type="ARBA" id="ARBA00023136"/>
    </source>
</evidence>
<dbReference type="EMBL" id="DAEPXK010000034">
    <property type="protein sequence ID" value="HBH1543308.1"/>
    <property type="molecule type" value="Genomic_DNA"/>
</dbReference>
<dbReference type="PANTHER" id="PTHR43414">
    <property type="entry name" value="MULTIDRUG RESISTANCE PROTEIN MDTG"/>
    <property type="match status" value="1"/>
</dbReference>
<proteinExistence type="predicted"/>
<dbReference type="EMBL" id="CAAJVP010000001">
    <property type="protein sequence ID" value="VHX93228.1"/>
    <property type="molecule type" value="Genomic_DNA"/>
</dbReference>
<evidence type="ECO:0000256" key="1">
    <source>
        <dbReference type="ARBA" id="ARBA00004651"/>
    </source>
</evidence>
<sequence>MELWKRNLFVCWIGMFFSSIGMSQIAPILPLYIKQLGVTDVSLIQQYSGIIFGCTFVVAAFFSPI</sequence>
<keyword evidence="2" id="KW-0813">Transport</keyword>
<evidence type="ECO:0000256" key="2">
    <source>
        <dbReference type="ARBA" id="ARBA00022448"/>
    </source>
</evidence>
<reference evidence="8" key="2">
    <citation type="journal article" date="2018" name="Genome Biol.">
        <title>SKESA: strategic k-mer extension for scrupulous assemblies.</title>
        <authorList>
            <person name="Souvorov A."/>
            <person name="Agarwala R."/>
            <person name="Lipman D.J."/>
        </authorList>
    </citation>
    <scope>NUCLEOTIDE SEQUENCE</scope>
    <source>
        <strain evidence="9">Clostridioides</strain>
        <strain evidence="8">HN1000</strain>
    </source>
</reference>
<keyword evidence="3" id="KW-1003">Cell membrane</keyword>
<evidence type="ECO:0000256" key="5">
    <source>
        <dbReference type="ARBA" id="ARBA00022989"/>
    </source>
</evidence>
<keyword evidence="6 7" id="KW-0472">Membrane</keyword>
<accession>A0A160WDW9</accession>
<evidence type="ECO:0000313" key="11">
    <source>
        <dbReference type="EMBL" id="VFD30849.1"/>
    </source>
</evidence>
<protein>
    <submittedName>
        <fullName evidence="10">Drug efflux system protein MdtG</fullName>
    </submittedName>
    <submittedName>
        <fullName evidence="8">Multidrug transporter</fullName>
    </submittedName>
    <submittedName>
        <fullName evidence="11">Permease</fullName>
    </submittedName>
</protein>
<name>A0A160WDW9_CLODI</name>
<comment type="subcellular location">
    <subcellularLocation>
        <location evidence="1">Cell membrane</location>
        <topology evidence="1">Multi-pass membrane protein</topology>
    </subcellularLocation>
</comment>
<dbReference type="EMBL" id="CAADAN010000003">
    <property type="protein sequence ID" value="VFD30849.1"/>
    <property type="molecule type" value="Genomic_DNA"/>
</dbReference>
<organism evidence="10 14">
    <name type="scientific">Clostridioides difficile</name>
    <name type="common">Peptoclostridium difficile</name>
    <dbReference type="NCBI Taxonomy" id="1496"/>
    <lineage>
        <taxon>Bacteria</taxon>
        <taxon>Bacillati</taxon>
        <taxon>Bacillota</taxon>
        <taxon>Clostridia</taxon>
        <taxon>Peptostreptococcales</taxon>
        <taxon>Peptostreptococcaceae</taxon>
        <taxon>Clostridioides</taxon>
    </lineage>
</organism>
<reference evidence="8" key="3">
    <citation type="submission" date="2021-06" db="EMBL/GenBank/DDBJ databases">
        <authorList>
            <consortium name="NCBI Pathogen Detection Project"/>
        </authorList>
    </citation>
    <scope>NUCLEOTIDE SEQUENCE</scope>
    <source>
        <strain evidence="9">Clostridioides</strain>
        <strain evidence="8">HN1000</strain>
    </source>
</reference>
<dbReference type="InterPro" id="IPR036259">
    <property type="entry name" value="MFS_trans_sf"/>
</dbReference>
<evidence type="ECO:0000256" key="4">
    <source>
        <dbReference type="ARBA" id="ARBA00022692"/>
    </source>
</evidence>
<evidence type="ECO:0000313" key="10">
    <source>
        <dbReference type="EMBL" id="SJT14760.1"/>
    </source>
</evidence>